<feature type="compositionally biased region" description="Polar residues" evidence="4">
    <location>
        <begin position="1"/>
        <end position="11"/>
    </location>
</feature>
<dbReference type="EMBL" id="MW452285">
    <property type="protein sequence ID" value="QTW97788.1"/>
    <property type="molecule type" value="Genomic_RNA"/>
</dbReference>
<keyword evidence="1" id="KW-0808">Transferase</keyword>
<evidence type="ECO:0000256" key="3">
    <source>
        <dbReference type="ARBA" id="ARBA00022953"/>
    </source>
</evidence>
<protein>
    <submittedName>
        <fullName evidence="7">RNA-dependent RNA polymerase</fullName>
    </submittedName>
    <submittedName>
        <fullName evidence="6">RdRp</fullName>
    </submittedName>
</protein>
<name>A0A1L3KLE3_9VIRU</name>
<reference evidence="6" key="1">
    <citation type="journal article" date="2016" name="Nature">
        <title>Redefining the invertebrate RNA virosphere.</title>
        <authorList>
            <person name="Shi M."/>
            <person name="Lin X.D."/>
            <person name="Tian J.H."/>
            <person name="Chen L.J."/>
            <person name="Chen X."/>
            <person name="Li C.X."/>
            <person name="Qin X.C."/>
            <person name="Li J."/>
            <person name="Cao J.P."/>
            <person name="Eden J.S."/>
            <person name="Buchmann J."/>
            <person name="Wang W."/>
            <person name="Xu J."/>
            <person name="Holmes E.C."/>
            <person name="Zhang Y.Z."/>
        </authorList>
    </citation>
    <scope>NUCLEOTIDE SEQUENCE</scope>
    <source>
        <strain evidence="6">MosZJ34436</strain>
    </source>
</reference>
<reference evidence="7" key="2">
    <citation type="submission" date="2021-01" db="EMBL/GenBank/DDBJ databases">
        <authorList>
            <person name="Kang Y."/>
        </authorList>
    </citation>
    <scope>NUCLEOTIDE SEQUENCE</scope>
    <source>
        <strain evidence="7">HPLV22/YX195</strain>
    </source>
</reference>
<dbReference type="InterPro" id="IPR043128">
    <property type="entry name" value="Rev_trsase/Diguanyl_cyclase"/>
</dbReference>
<dbReference type="InterPro" id="IPR001205">
    <property type="entry name" value="RNA-dir_pol_C"/>
</dbReference>
<evidence type="ECO:0000313" key="7">
    <source>
        <dbReference type="EMBL" id="QTW97788.1"/>
    </source>
</evidence>
<dbReference type="Pfam" id="PF00680">
    <property type="entry name" value="RdRP_1"/>
    <property type="match status" value="1"/>
</dbReference>
<dbReference type="EMBL" id="KX884104">
    <property type="protein sequence ID" value="APG78217.1"/>
    <property type="molecule type" value="Genomic_RNA"/>
</dbReference>
<feature type="region of interest" description="Disordered" evidence="4">
    <location>
        <begin position="1"/>
        <end position="20"/>
    </location>
</feature>
<keyword evidence="7" id="KW-0696">RNA-directed RNA polymerase</keyword>
<dbReference type="GO" id="GO:0039694">
    <property type="term" value="P:viral RNA genome replication"/>
    <property type="evidence" value="ECO:0007669"/>
    <property type="project" value="InterPro"/>
</dbReference>
<keyword evidence="2" id="KW-0548">Nucleotidyltransferase</keyword>
<dbReference type="InterPro" id="IPR007094">
    <property type="entry name" value="RNA-dir_pol_PSvirus"/>
</dbReference>
<evidence type="ECO:0000256" key="1">
    <source>
        <dbReference type="ARBA" id="ARBA00022679"/>
    </source>
</evidence>
<dbReference type="Gene3D" id="3.30.70.270">
    <property type="match status" value="1"/>
</dbReference>
<sequence length="564" mass="64567">MRTMNNMNSRSGSRDSREPIVRTYDRDHPFHFEWREPPSVKPEDLKVGPSFHQMEKRSPFSACYLPPRVSVNACYIFDRSNMRQERIELLQKYHRSWITKDGLRAATLGYSRVQYAQKFDDEILRESILSVRDEFRDKLLKPLKSWTVSKVVEKGSLPQNTSPGLPYMQQFYKTKRDAWNDHQDTILQSHSAVRKGHRVTFPDCAAMSRSVVSTKDKNKVRLVWAYPLDMILLESKYVQPLLEAMIDQKIGTSVAYGAETQRGGMKWLNKQLTECPNMSYVCLDFSNFDQTIPPWLIRTAFDILEECFDIHTVEGPDGERKTDATMVSREWRAIRDYFINTPLRMEDGTRFLKKGGVPSGSCFTNLIDSIVNLIVVRYCLKATTTYYPSFLCVLGDDSVSAVLGKVNIDNIAKCAKEKFGMVVNVTKSYWTTNPQNVQFLGYYNYYGYPSRDEEPMLAGLLLPDSSVDESLGLTAARFLGITQAMCGSSAKVDYLCKRLFVELQVKGVGVTEDAKKLYHIRKMHGWLPAAGEDPEPLPDPNSLLLTSLPKDTCQKWVMNIDIKR</sequence>
<dbReference type="GO" id="GO:0003968">
    <property type="term" value="F:RNA-directed RNA polymerase activity"/>
    <property type="evidence" value="ECO:0007669"/>
    <property type="project" value="UniProtKB-KW"/>
</dbReference>
<dbReference type="PROSITE" id="PS50507">
    <property type="entry name" value="RDRP_SSRNA_POS"/>
    <property type="match status" value="1"/>
</dbReference>
<organism evidence="6">
    <name type="scientific">Hubei partiti-like virus 22</name>
    <dbReference type="NCBI Taxonomy" id="1923029"/>
    <lineage>
        <taxon>Viruses</taxon>
        <taxon>Riboviria</taxon>
    </lineage>
</organism>
<keyword evidence="3" id="KW-0693">Viral RNA replication</keyword>
<dbReference type="GO" id="GO:0003723">
    <property type="term" value="F:RNA binding"/>
    <property type="evidence" value="ECO:0007669"/>
    <property type="project" value="InterPro"/>
</dbReference>
<accession>A0A1L3KLE3</accession>
<evidence type="ECO:0000256" key="4">
    <source>
        <dbReference type="SAM" id="MobiDB-lite"/>
    </source>
</evidence>
<dbReference type="InterPro" id="IPR043502">
    <property type="entry name" value="DNA/RNA_pol_sf"/>
</dbReference>
<proteinExistence type="predicted"/>
<dbReference type="GO" id="GO:0006351">
    <property type="term" value="P:DNA-templated transcription"/>
    <property type="evidence" value="ECO:0007669"/>
    <property type="project" value="InterPro"/>
</dbReference>
<feature type="domain" description="RdRp catalytic" evidence="5">
    <location>
        <begin position="278"/>
        <end position="410"/>
    </location>
</feature>
<evidence type="ECO:0000259" key="5">
    <source>
        <dbReference type="PROSITE" id="PS50507"/>
    </source>
</evidence>
<evidence type="ECO:0000256" key="2">
    <source>
        <dbReference type="ARBA" id="ARBA00022695"/>
    </source>
</evidence>
<evidence type="ECO:0000313" key="6">
    <source>
        <dbReference type="EMBL" id="APG78217.1"/>
    </source>
</evidence>
<dbReference type="SUPFAM" id="SSF56672">
    <property type="entry name" value="DNA/RNA polymerases"/>
    <property type="match status" value="1"/>
</dbReference>